<dbReference type="SUPFAM" id="SSF52058">
    <property type="entry name" value="L domain-like"/>
    <property type="match status" value="1"/>
</dbReference>
<evidence type="ECO:0000256" key="4">
    <source>
        <dbReference type="ARBA" id="ARBA00022729"/>
    </source>
</evidence>
<dbReference type="GO" id="GO:0005886">
    <property type="term" value="C:plasma membrane"/>
    <property type="evidence" value="ECO:0007669"/>
    <property type="project" value="UniProtKB-SubCell"/>
</dbReference>
<reference evidence="10 11" key="1">
    <citation type="journal article" date="2010" name="Nature">
        <title>The Ectocarpus genome and the independent evolution of multicellularity in brown algae.</title>
        <authorList>
            <person name="Cock J.M."/>
            <person name="Sterck L."/>
            <person name="Rouze P."/>
            <person name="Scornet D."/>
            <person name="Allen A.E."/>
            <person name="Amoutzias G."/>
            <person name="Anthouard V."/>
            <person name="Artiguenave F."/>
            <person name="Aury J.M."/>
            <person name="Badger J.H."/>
            <person name="Beszteri B."/>
            <person name="Billiau K."/>
            <person name="Bonnet E."/>
            <person name="Bothwell J.H."/>
            <person name="Bowler C."/>
            <person name="Boyen C."/>
            <person name="Brownlee C."/>
            <person name="Carrano C.J."/>
            <person name="Charrier B."/>
            <person name="Cho G.Y."/>
            <person name="Coelho S.M."/>
            <person name="Collen J."/>
            <person name="Corre E."/>
            <person name="Da Silva C."/>
            <person name="Delage L."/>
            <person name="Delaroque N."/>
            <person name="Dittami S.M."/>
            <person name="Doulbeau S."/>
            <person name="Elias M."/>
            <person name="Farnham G."/>
            <person name="Gachon C.M."/>
            <person name="Gschloessl B."/>
            <person name="Heesch S."/>
            <person name="Jabbari K."/>
            <person name="Jubin C."/>
            <person name="Kawai H."/>
            <person name="Kimura K."/>
            <person name="Kloareg B."/>
            <person name="Kupper F.C."/>
            <person name="Lang D."/>
            <person name="Le Bail A."/>
            <person name="Leblanc C."/>
            <person name="Lerouge P."/>
            <person name="Lohr M."/>
            <person name="Lopez P.J."/>
            <person name="Martens C."/>
            <person name="Maumus F."/>
            <person name="Michel G."/>
            <person name="Miranda-Saavedra D."/>
            <person name="Morales J."/>
            <person name="Moreau H."/>
            <person name="Motomura T."/>
            <person name="Nagasato C."/>
            <person name="Napoli C.A."/>
            <person name="Nelson D.R."/>
            <person name="Nyvall-Collen P."/>
            <person name="Peters A.F."/>
            <person name="Pommier C."/>
            <person name="Potin P."/>
            <person name="Poulain J."/>
            <person name="Quesneville H."/>
            <person name="Read B."/>
            <person name="Rensing S.A."/>
            <person name="Ritter A."/>
            <person name="Rousvoal S."/>
            <person name="Samanta M."/>
            <person name="Samson G."/>
            <person name="Schroeder D.C."/>
            <person name="Segurens B."/>
            <person name="Strittmatter M."/>
            <person name="Tonon T."/>
            <person name="Tregear J.W."/>
            <person name="Valentin K."/>
            <person name="von Dassow P."/>
            <person name="Yamagishi T."/>
            <person name="Van de Peer Y."/>
            <person name="Wincker P."/>
        </authorList>
    </citation>
    <scope>NUCLEOTIDE SEQUENCE [LARGE SCALE GENOMIC DNA]</scope>
    <source>
        <strain evidence="11">Ec32 / CCAP1310/4</strain>
    </source>
</reference>
<dbReference type="InterPro" id="IPR020859">
    <property type="entry name" value="ROC"/>
</dbReference>
<dbReference type="Pfam" id="PF08477">
    <property type="entry name" value="Roc"/>
    <property type="match status" value="1"/>
</dbReference>
<protein>
    <submittedName>
        <fullName evidence="10">LRR-GTPase of the ROCO family</fullName>
    </submittedName>
</protein>
<evidence type="ECO:0000256" key="7">
    <source>
        <dbReference type="ARBA" id="ARBA00023136"/>
    </source>
</evidence>
<accession>D7FVX5</accession>
<dbReference type="SMART" id="SM00369">
    <property type="entry name" value="LRR_TYP"/>
    <property type="match status" value="5"/>
</dbReference>
<dbReference type="STRING" id="2880.D7FVX5"/>
<dbReference type="PROSITE" id="PS51424">
    <property type="entry name" value="ROC"/>
    <property type="match status" value="1"/>
</dbReference>
<keyword evidence="4" id="KW-0732">Signal</keyword>
<evidence type="ECO:0000256" key="2">
    <source>
        <dbReference type="ARBA" id="ARBA00022475"/>
    </source>
</evidence>
<evidence type="ECO:0000256" key="1">
    <source>
        <dbReference type="ARBA" id="ARBA00004236"/>
    </source>
</evidence>
<dbReference type="InterPro" id="IPR003591">
    <property type="entry name" value="Leu-rich_rpt_typical-subtyp"/>
</dbReference>
<dbReference type="Gene3D" id="3.40.50.300">
    <property type="entry name" value="P-loop containing nucleotide triphosphate hydrolases"/>
    <property type="match status" value="1"/>
</dbReference>
<dbReference type="Pfam" id="PF13855">
    <property type="entry name" value="LRR_8"/>
    <property type="match status" value="1"/>
</dbReference>
<dbReference type="SUPFAM" id="SSF52540">
    <property type="entry name" value="P-loop containing nucleoside triphosphate hydrolases"/>
    <property type="match status" value="1"/>
</dbReference>
<dbReference type="GO" id="GO:0000166">
    <property type="term" value="F:nucleotide binding"/>
    <property type="evidence" value="ECO:0007669"/>
    <property type="project" value="UniProtKB-KW"/>
</dbReference>
<dbReference type="PANTHER" id="PTHR48004:SF59">
    <property type="entry name" value="LEUCINE-RICH REPEAT-CONTAINING N-TERMINAL PLANT-TYPE DOMAIN-CONTAINING PROTEIN"/>
    <property type="match status" value="1"/>
</dbReference>
<dbReference type="PANTHER" id="PTHR48004">
    <property type="entry name" value="OS01G0149700 PROTEIN"/>
    <property type="match status" value="1"/>
</dbReference>
<evidence type="ECO:0000256" key="3">
    <source>
        <dbReference type="ARBA" id="ARBA00022614"/>
    </source>
</evidence>
<name>D7FVX5_ECTSI</name>
<dbReference type="EMBL" id="FN648486">
    <property type="protein sequence ID" value="CBJ25495.1"/>
    <property type="molecule type" value="Genomic_DNA"/>
</dbReference>
<keyword evidence="7" id="KW-0472">Membrane</keyword>
<evidence type="ECO:0000256" key="6">
    <source>
        <dbReference type="ARBA" id="ARBA00022741"/>
    </source>
</evidence>
<keyword evidence="11" id="KW-1185">Reference proteome</keyword>
<feature type="region of interest" description="Disordered" evidence="8">
    <location>
        <begin position="1"/>
        <end position="33"/>
    </location>
</feature>
<dbReference type="FunFam" id="3.80.10.10:FF:000383">
    <property type="entry name" value="Leucine-rich repeat receptor protein kinase EMS1"/>
    <property type="match status" value="1"/>
</dbReference>
<dbReference type="InterPro" id="IPR027417">
    <property type="entry name" value="P-loop_NTPase"/>
</dbReference>
<evidence type="ECO:0000256" key="5">
    <source>
        <dbReference type="ARBA" id="ARBA00022737"/>
    </source>
</evidence>
<dbReference type="AlphaFoldDB" id="D7FVX5"/>
<evidence type="ECO:0000259" key="9">
    <source>
        <dbReference type="PROSITE" id="PS51424"/>
    </source>
</evidence>
<keyword evidence="2" id="KW-1003">Cell membrane</keyword>
<evidence type="ECO:0000313" key="10">
    <source>
        <dbReference type="EMBL" id="CBJ25495.1"/>
    </source>
</evidence>
<dbReference type="EMBL" id="FN649727">
    <property type="protein sequence ID" value="CBJ25495.1"/>
    <property type="molecule type" value="Genomic_DNA"/>
</dbReference>
<feature type="domain" description="Roc" evidence="9">
    <location>
        <begin position="378"/>
        <end position="578"/>
    </location>
</feature>
<keyword evidence="6" id="KW-0547">Nucleotide-binding</keyword>
<dbReference type="FunFam" id="3.80.10.10:FF:000299">
    <property type="entry name" value="Piriformospora indica-insensitive protein 2"/>
    <property type="match status" value="1"/>
</dbReference>
<proteinExistence type="predicted"/>
<dbReference type="Pfam" id="PF00560">
    <property type="entry name" value="LRR_1"/>
    <property type="match status" value="3"/>
</dbReference>
<evidence type="ECO:0000256" key="8">
    <source>
        <dbReference type="SAM" id="MobiDB-lite"/>
    </source>
</evidence>
<sequence length="1114" mass="120709">MSSSSVQSAGAMPSPTDARAARGPASATGSAQTDRETLLHFYRTAGGESWTCKDGWAENADDLGSWHGVTTNAEGRVVKLELQGGPEPQPGGFEKGNSIIGAIPPEFGRLGALTTLHLGGNQLTGAIPPELGQLGALEELFLPSNRLSGRIPPELGLLSKLKGLHLKYNHLSGSVPPELGQLSGLELLLLTSNQLSGPIPPELGQLGSLTRLVMSDNKLTGKIPPELGRLSSLRLLYLKNNKLSGEIPRELGQLGALEHLWLSKNDLTGQLPTELGHLGALERLHVMENKLSGTVPPELFRLGALEELDLRNNRFSALGQAEQALQFVARLGQLASGQNLRLQDNPWVMPPEGIVNEGLPAVEKYLRDVREAEEAGAEVKTLNVLKVVLIGSPGAGKTSLLNSIVNERGSRTVGTSEEVSTVGIELRRHHQRNGRIVEFYDCAGQVDYYGMHQTFLTRRALYLLVWDVSRCHGKESNDLDKVVSEDIMKWLYALHLRVPGSAVLLVANKCDGSLQEFVGTAGAVESSARRQLQEWQGNRKSPGVTKLTILQQPSLVSCDDGGGLSEVIARVDAQGATSIVVPPSWGLALAFLDALRDSRDPEPATRRFLHLDFDAEVGAAQGSSFMTESTLFQRWNDTVKSVAGELTSPAERMAVSDHHGAMEGALWISEFAGHILRVAHSDVIFLDVVWLSAALKPILSHKLESHFFPRSELTAMKDELVDNGVLRLKFAEYLWDLEMEAPPSEEVMDALCGVLHSLGVALPLGREERHTASAIDPAAAHGQIGRQDMLVIMRLPDTCEENIQGELQELVRDLSERHGGNEVTLKWRFDGAGASHGLVERVIASCHEVGSVRSGLCWRYGAVFQSYARADDGGLNWLYSFVIRYDEEVGSGERVLAVTMFGPTAEDRLWAALRWVASSVVNTSTGWPGVRWEGGPACAIHARGRMYFKTPIEARIGDPILTDPDPRTAPNVCDCYTTEGNAMRLVLERLGTIIDTQKDDPFGHLHHDEGGSAISQDNRGEEAGGCAAMSASCSRVFHAWRPLAWKTAAGFGTVAATLFGAVDSAVEPEDTAWKVCVGFVTLLLFGAAVSVVLGTHDQLCTNREEEPQSQEGTR</sequence>
<dbReference type="InterPro" id="IPR052941">
    <property type="entry name" value="StomDev_PlantInt_Reg"/>
</dbReference>
<dbReference type="InterPro" id="IPR032675">
    <property type="entry name" value="LRR_dom_sf"/>
</dbReference>
<dbReference type="InParanoid" id="D7FVX5"/>
<dbReference type="PRINTS" id="PR00449">
    <property type="entry name" value="RASTRNSFRMNG"/>
</dbReference>
<evidence type="ECO:0000313" key="11">
    <source>
        <dbReference type="Proteomes" id="UP000002630"/>
    </source>
</evidence>
<dbReference type="InterPro" id="IPR001611">
    <property type="entry name" value="Leu-rich_rpt"/>
</dbReference>
<dbReference type="eggNOG" id="ENOG502QR6C">
    <property type="taxonomic scope" value="Eukaryota"/>
</dbReference>
<dbReference type="Proteomes" id="UP000002630">
    <property type="component" value="Linkage Group LG02"/>
</dbReference>
<dbReference type="OrthoDB" id="195103at2759"/>
<organism evidence="10 11">
    <name type="scientific">Ectocarpus siliculosus</name>
    <name type="common">Brown alga</name>
    <name type="synonym">Conferva siliculosa</name>
    <dbReference type="NCBI Taxonomy" id="2880"/>
    <lineage>
        <taxon>Eukaryota</taxon>
        <taxon>Sar</taxon>
        <taxon>Stramenopiles</taxon>
        <taxon>Ochrophyta</taxon>
        <taxon>PX clade</taxon>
        <taxon>Phaeophyceae</taxon>
        <taxon>Ectocarpales</taxon>
        <taxon>Ectocarpaceae</taxon>
        <taxon>Ectocarpus</taxon>
    </lineage>
</organism>
<keyword evidence="5" id="KW-0677">Repeat</keyword>
<keyword evidence="3" id="KW-0433">Leucine-rich repeat</keyword>
<dbReference type="Gene3D" id="3.80.10.10">
    <property type="entry name" value="Ribonuclease Inhibitor"/>
    <property type="match status" value="2"/>
</dbReference>
<comment type="subcellular location">
    <subcellularLocation>
        <location evidence="1">Cell membrane</location>
    </subcellularLocation>
</comment>
<gene>
    <name evidence="10" type="ORF">Esi_0003_0092</name>
</gene>